<dbReference type="PANTHER" id="PTHR36812">
    <property type="entry name" value="NEUROFILAMENT TRIPLET M PROTEIN-LIKE PROTEIN"/>
    <property type="match status" value="1"/>
</dbReference>
<dbReference type="CDD" id="cd23767">
    <property type="entry name" value="IQCD"/>
    <property type="match status" value="2"/>
</dbReference>
<evidence type="ECO:0008006" key="4">
    <source>
        <dbReference type="Google" id="ProtNLM"/>
    </source>
</evidence>
<proteinExistence type="predicted"/>
<feature type="region of interest" description="Disordered" evidence="1">
    <location>
        <begin position="259"/>
        <end position="331"/>
    </location>
</feature>
<gene>
    <name evidence="2" type="ORF">LY90DRAFT_702121</name>
</gene>
<protein>
    <recommendedName>
        <fullName evidence="4">B30.2/SPRY domain-containing protein</fullName>
    </recommendedName>
</protein>
<dbReference type="InterPro" id="IPR000048">
    <property type="entry name" value="IQ_motif_EF-hand-BS"/>
</dbReference>
<feature type="compositionally biased region" description="Basic and acidic residues" evidence="1">
    <location>
        <begin position="321"/>
        <end position="331"/>
    </location>
</feature>
<reference evidence="2 3" key="1">
    <citation type="submission" date="2016-08" db="EMBL/GenBank/DDBJ databases">
        <title>A Parts List for Fungal Cellulosomes Revealed by Comparative Genomics.</title>
        <authorList>
            <consortium name="DOE Joint Genome Institute"/>
            <person name="Haitjema C.H."/>
            <person name="Gilmore S.P."/>
            <person name="Henske J.K."/>
            <person name="Solomon K.V."/>
            <person name="De Groot R."/>
            <person name="Kuo A."/>
            <person name="Mondo S.J."/>
            <person name="Salamov A.A."/>
            <person name="Labutti K."/>
            <person name="Zhao Z."/>
            <person name="Chiniquy J."/>
            <person name="Barry K."/>
            <person name="Brewer H.M."/>
            <person name="Purvine S.O."/>
            <person name="Wright A.T."/>
            <person name="Boxma B."/>
            <person name="Van Alen T."/>
            <person name="Hackstein J.H."/>
            <person name="Baker S.E."/>
            <person name="Grigoriev I.V."/>
            <person name="O'Malley M.A."/>
        </authorList>
    </citation>
    <scope>NUCLEOTIDE SEQUENCE [LARGE SCALE GENOMIC DNA]</scope>
    <source>
        <strain evidence="2 3">G1</strain>
    </source>
</reference>
<evidence type="ECO:0000313" key="2">
    <source>
        <dbReference type="EMBL" id="ORY55038.1"/>
    </source>
</evidence>
<dbReference type="Gene3D" id="2.60.120.920">
    <property type="match status" value="1"/>
</dbReference>
<dbReference type="EMBL" id="MCOG01000080">
    <property type="protein sequence ID" value="ORY55038.1"/>
    <property type="molecule type" value="Genomic_DNA"/>
</dbReference>
<sequence>MDKGFGANKNLAKDLNIVHEVCMKMRKLSTHHRKQLAYQEMKDLIHVNNLTESTNREIELDQLKMESLVGITNITVRKNIIKNIYKEKIENEKALYNILEQHKDNFLQFILKRRMTQKQESQNVFSTGYNMVTKFGDMLSESMLNKIKKFNKTQQTILCFDGIKSEYLEADDLQIYFQPKIFLDDNRCKYLSLNSNRNTIEINDNERENIIQKIEEHAQSLEDLRNEENEEEEEEFTKYSKYLSTKRKSITYRLKEVTGIIEEDEEEEEEEEEQEEEEEKENEEEEIEKKEGEEGDEDKEEDNTETKEENSSKHSTPSKESTTERSKENLKKYKHYDAKYLEKKLKKSSNINKRDIKVLNLEDLKQDEGNNKKSKNPDQNNGMEKSDSVVSSDSDFHVDEYLKKKNSYFFPWKAIYATEGPWRIRLLSRPLELDIIYKVYKDLKLMHANDKDFMCNNIMAQVLDLAHPSHQLQNLLLTYPLSASNILKKRLLNLGYKLVVPIIQEEINTFTVDTTTYIMSQIIRRVEREMRFYFEITATENSEWRVGYYIHNIVKTRNEDYYPGMDEYSFGFDNYGYIYWNNIKKNYEPSFNKVERKYGKIEYKTWGFVIDIYKGSIYMEYNAKDKKIAFGYGSQFFSEEDQKIQGDYIKRGHCIPVIALNISRINDIYYENPTLSVNFGSENFTYNATATPLNDILNSVIVTNNRKFDNTFIIKPNLADTEKNVPEEEKKLFNDYEKSLFNDSLLNGQSKSFSQFPPNVYCRAFSCIKIQRAWRRFVGKRMRNEIRRRYNNAAIIIQRMYRNKMERQSQIKDNAAAIIQRNWRKTLYIKAKLLQCVYNRPIADLNRAAQIIQTKYKFWSLYHNSEIAQMFNRKIEDITNAVSVISVWWKGIYEKILERRELQKKIDSAVIIQKYWKGYSLRKMIKPDLLENFKRLGKLMIKHKQSIIVLSSIYKVQRAWREYQAKKIRNVKIETRNKAATKIQALWRGYHTRILFHLRCSYGESVFLNAVYNGLAECHYILKLYKPCGIVCPYRPRNEENDDNTSDEYYYDDDDDDDYELVDYKI</sequence>
<comment type="caution">
    <text evidence="2">The sequence shown here is derived from an EMBL/GenBank/DDBJ whole genome shotgun (WGS) entry which is preliminary data.</text>
</comment>
<keyword evidence="3" id="KW-1185">Reference proteome</keyword>
<evidence type="ECO:0000256" key="1">
    <source>
        <dbReference type="SAM" id="MobiDB-lite"/>
    </source>
</evidence>
<dbReference type="PANTHER" id="PTHR36812:SF9">
    <property type="entry name" value="MYB-LIKE PROTEIN X ISOFORM X1"/>
    <property type="match status" value="1"/>
</dbReference>
<dbReference type="Gene3D" id="1.20.5.190">
    <property type="match status" value="2"/>
</dbReference>
<dbReference type="PROSITE" id="PS50096">
    <property type="entry name" value="IQ"/>
    <property type="match status" value="2"/>
</dbReference>
<dbReference type="Proteomes" id="UP000193920">
    <property type="component" value="Unassembled WGS sequence"/>
</dbReference>
<feature type="region of interest" description="Disordered" evidence="1">
    <location>
        <begin position="367"/>
        <end position="391"/>
    </location>
</feature>
<dbReference type="STRING" id="1754190.A0A1Y2D6X4"/>
<accession>A0A1Y2D6X4</accession>
<name>A0A1Y2D6X4_9FUNG</name>
<dbReference type="OrthoDB" id="190375at2759"/>
<organism evidence="2 3">
    <name type="scientific">Neocallimastix californiae</name>
    <dbReference type="NCBI Taxonomy" id="1754190"/>
    <lineage>
        <taxon>Eukaryota</taxon>
        <taxon>Fungi</taxon>
        <taxon>Fungi incertae sedis</taxon>
        <taxon>Chytridiomycota</taxon>
        <taxon>Chytridiomycota incertae sedis</taxon>
        <taxon>Neocallimastigomycetes</taxon>
        <taxon>Neocallimastigales</taxon>
        <taxon>Neocallimastigaceae</taxon>
        <taxon>Neocallimastix</taxon>
    </lineage>
</organism>
<dbReference type="Pfam" id="PF00612">
    <property type="entry name" value="IQ"/>
    <property type="match status" value="2"/>
</dbReference>
<dbReference type="InterPro" id="IPR043136">
    <property type="entry name" value="B30.2/SPRY_sf"/>
</dbReference>
<dbReference type="SMART" id="SM00015">
    <property type="entry name" value="IQ"/>
    <property type="match status" value="4"/>
</dbReference>
<evidence type="ECO:0000313" key="3">
    <source>
        <dbReference type="Proteomes" id="UP000193920"/>
    </source>
</evidence>
<dbReference type="AlphaFoldDB" id="A0A1Y2D6X4"/>
<feature type="compositionally biased region" description="Acidic residues" evidence="1">
    <location>
        <begin position="261"/>
        <end position="286"/>
    </location>
</feature>
<feature type="compositionally biased region" description="Acidic residues" evidence="1">
    <location>
        <begin position="293"/>
        <end position="303"/>
    </location>
</feature>